<proteinExistence type="predicted"/>
<dbReference type="STRING" id="28892.Metli_2430"/>
<accession>J1ATD8</accession>
<organism evidence="2 3">
    <name type="scientific">Methanofollis liminatans DSM 4140</name>
    <dbReference type="NCBI Taxonomy" id="28892"/>
    <lineage>
        <taxon>Archaea</taxon>
        <taxon>Methanobacteriati</taxon>
        <taxon>Methanobacteriota</taxon>
        <taxon>Stenosarchaea group</taxon>
        <taxon>Methanomicrobia</taxon>
        <taxon>Methanomicrobiales</taxon>
        <taxon>Methanomicrobiaceae</taxon>
        <taxon>Methanofollis</taxon>
    </lineage>
</organism>
<dbReference type="GO" id="GO:0051607">
    <property type="term" value="P:defense response to virus"/>
    <property type="evidence" value="ECO:0007669"/>
    <property type="project" value="UniProtKB-KW"/>
</dbReference>
<dbReference type="CDD" id="cd09752">
    <property type="entry name" value="Cas5_I-C"/>
    <property type="match status" value="1"/>
</dbReference>
<dbReference type="InterPro" id="IPR021124">
    <property type="entry name" value="CRISPR-assoc_prot_Cas5"/>
</dbReference>
<evidence type="ECO:0000313" key="3">
    <source>
        <dbReference type="Proteomes" id="UP000005095"/>
    </source>
</evidence>
<protein>
    <submittedName>
        <fullName evidence="2">CRISPR-associated protein Cas5 family</fullName>
    </submittedName>
</protein>
<gene>
    <name evidence="2" type="ORF">Metli_2430</name>
</gene>
<dbReference type="Pfam" id="PF09704">
    <property type="entry name" value="Cas_Cas5d"/>
    <property type="match status" value="1"/>
</dbReference>
<dbReference type="Proteomes" id="UP000005095">
    <property type="component" value="Chromosome"/>
</dbReference>
<dbReference type="NCBIfam" id="TIGR02593">
    <property type="entry name" value="CRISPR_cas5"/>
    <property type="match status" value="1"/>
</dbReference>
<name>J1ATD8_9EURY</name>
<dbReference type="HOGENOM" id="CLU_086014_0_0_2"/>
<dbReference type="Gene3D" id="3.30.70.2660">
    <property type="match status" value="1"/>
</dbReference>
<evidence type="ECO:0000256" key="1">
    <source>
        <dbReference type="ARBA" id="ARBA00023118"/>
    </source>
</evidence>
<dbReference type="PATRIC" id="fig|28892.9.peg.2624"/>
<keyword evidence="1" id="KW-0051">Antiviral defense</keyword>
<dbReference type="InterPro" id="IPR010155">
    <property type="entry name" value="CRISPR-assoc_prot_Cas5d"/>
</dbReference>
<dbReference type="NCBIfam" id="TIGR01876">
    <property type="entry name" value="cas_Cas5d"/>
    <property type="match status" value="1"/>
</dbReference>
<dbReference type="PIRSF" id="PIRSF029950">
    <property type="entry name" value="Cas_CT1134"/>
    <property type="match status" value="1"/>
</dbReference>
<dbReference type="GO" id="GO:0043571">
    <property type="term" value="P:maintenance of CRISPR repeat elements"/>
    <property type="evidence" value="ECO:0007669"/>
    <property type="project" value="InterPro"/>
</dbReference>
<dbReference type="AlphaFoldDB" id="J1ATD8"/>
<dbReference type="GO" id="GO:0004519">
    <property type="term" value="F:endonuclease activity"/>
    <property type="evidence" value="ECO:0007669"/>
    <property type="project" value="InterPro"/>
</dbReference>
<sequence>MKIHCSLFKEVIAIGFGIKLKVWGDYACFTRPEMKVERVSYDVITPSAARGILEAIYWKPAISWKIDKIHVLNPIRFDNIRRNERPGKISAANVKKAFKGEDVALYQDSTEDTVQRASLVLRDVCYVIEAHFEMTDRAGPDDTVEKHYNIALRRMRKGQCFHHPYFGCREFPTQFEFIEGEVPVSCYRGEKGGERDLGFMLYDIDFSDETKAIFFRASMVDGVIDVQKCLCYGGVS</sequence>
<keyword evidence="3" id="KW-1185">Reference proteome</keyword>
<dbReference type="EMBL" id="CM001555">
    <property type="protein sequence ID" value="EJG08368.1"/>
    <property type="molecule type" value="Genomic_DNA"/>
</dbReference>
<reference evidence="2 3" key="1">
    <citation type="submission" date="2011-08" db="EMBL/GenBank/DDBJ databases">
        <title>The complete genome of Methanofollis liminatans DSM 4140.</title>
        <authorList>
            <consortium name="US DOE Joint Genome Institute (JGI-PGF)"/>
            <person name="Lucas S."/>
            <person name="Han J."/>
            <person name="Lapidus A."/>
            <person name="Bruce D."/>
            <person name="Goodwin L."/>
            <person name="Pitluck S."/>
            <person name="Peters L."/>
            <person name="Kyrpides N."/>
            <person name="Mavromatis K."/>
            <person name="Ivanova N."/>
            <person name="Mikhailova N."/>
            <person name="Lu M."/>
            <person name="Detter J.C."/>
            <person name="Tapia R."/>
            <person name="Han C."/>
            <person name="Land M."/>
            <person name="Hauser L."/>
            <person name="Markowitz V."/>
            <person name="Cheng J.-F."/>
            <person name="Hugenholtz P."/>
            <person name="Woyke T."/>
            <person name="Wu D."/>
            <person name="Spring S."/>
            <person name="Schuler E."/>
            <person name="Brambilla E."/>
            <person name="Klenk H.-P."/>
            <person name="Eisen J.A."/>
        </authorList>
    </citation>
    <scope>NUCLEOTIDE SEQUENCE [LARGE SCALE GENOMIC DNA]</scope>
    <source>
        <strain evidence="2 3">DSM 4140</strain>
    </source>
</reference>
<evidence type="ECO:0000313" key="2">
    <source>
        <dbReference type="EMBL" id="EJG08368.1"/>
    </source>
</evidence>
<dbReference type="InterPro" id="IPR013422">
    <property type="entry name" value="CRISPR-assoc_prot_Cas5_N"/>
</dbReference>
<dbReference type="RefSeq" id="WP_004040745.1">
    <property type="nucleotide sequence ID" value="NZ_CM001555.1"/>
</dbReference>